<feature type="binding site" evidence="9">
    <location>
        <position position="39"/>
    </location>
    <ligand>
        <name>NADPH</name>
        <dbReference type="ChEBI" id="CHEBI:57783"/>
    </ligand>
</feature>
<feature type="binding site" evidence="9">
    <location>
        <position position="224"/>
    </location>
    <ligand>
        <name>Mn(2+)</name>
        <dbReference type="ChEBI" id="CHEBI:29035"/>
    </ligand>
</feature>
<dbReference type="GO" id="GO:0030145">
    <property type="term" value="F:manganese ion binding"/>
    <property type="evidence" value="ECO:0007669"/>
    <property type="project" value="TreeGrafter"/>
</dbReference>
<evidence type="ECO:0000256" key="9">
    <source>
        <dbReference type="HAMAP-Rule" id="MF_00183"/>
    </source>
</evidence>
<feature type="binding site" evidence="9">
    <location>
        <position position="153"/>
    </location>
    <ligand>
        <name>Mn(2+)</name>
        <dbReference type="ChEBI" id="CHEBI:29035"/>
    </ligand>
</feature>
<proteinExistence type="inferred from homology"/>
<dbReference type="NCBIfam" id="NF009114">
    <property type="entry name" value="PRK12464.1"/>
    <property type="match status" value="1"/>
</dbReference>
<keyword evidence="3 9" id="KW-0479">Metal-binding</keyword>
<organism evidence="13 14">
    <name type="scientific">Insulibacter thermoxylanivorax</name>
    <dbReference type="NCBI Taxonomy" id="2749268"/>
    <lineage>
        <taxon>Bacteria</taxon>
        <taxon>Bacillati</taxon>
        <taxon>Bacillota</taxon>
        <taxon>Bacilli</taxon>
        <taxon>Bacillales</taxon>
        <taxon>Paenibacillaceae</taxon>
        <taxon>Insulibacter</taxon>
    </lineage>
</organism>
<accession>A0A916QE12</accession>
<dbReference type="InterPro" id="IPR036169">
    <property type="entry name" value="DXPR_C_sf"/>
</dbReference>
<dbReference type="InterPro" id="IPR026877">
    <property type="entry name" value="DXPR_C"/>
</dbReference>
<evidence type="ECO:0000256" key="3">
    <source>
        <dbReference type="ARBA" id="ARBA00022723"/>
    </source>
</evidence>
<dbReference type="InterPro" id="IPR013512">
    <property type="entry name" value="DXP_reductoisomerase_N"/>
</dbReference>
<protein>
    <recommendedName>
        <fullName evidence="9">1-deoxy-D-xylulose 5-phosphate reductoisomerase</fullName>
        <shortName evidence="9">DXP reductoisomerase</shortName>
        <ecNumber evidence="9">1.1.1.267</ecNumber>
    </recommendedName>
    <alternativeName>
        <fullName evidence="9">1-deoxyxylulose-5-phosphate reductoisomerase</fullName>
    </alternativeName>
    <alternativeName>
        <fullName evidence="9">2-C-methyl-D-erythritol 4-phosphate synthase</fullName>
    </alternativeName>
</protein>
<dbReference type="EC" id="1.1.1.267" evidence="9"/>
<evidence type="ECO:0000256" key="7">
    <source>
        <dbReference type="ARBA" id="ARBA00023229"/>
    </source>
</evidence>
<comment type="similarity">
    <text evidence="2 9">Belongs to the DXR family.</text>
</comment>
<dbReference type="InterPro" id="IPR013644">
    <property type="entry name" value="DXP_reductoisomerase_C"/>
</dbReference>
<dbReference type="Gene3D" id="1.10.1740.10">
    <property type="match status" value="1"/>
</dbReference>
<feature type="binding site" evidence="9">
    <location>
        <position position="208"/>
    </location>
    <ligand>
        <name>NADPH</name>
        <dbReference type="ChEBI" id="CHEBI:57783"/>
    </ligand>
</feature>
<dbReference type="GO" id="GO:0030604">
    <property type="term" value="F:1-deoxy-D-xylulose-5-phosphate reductoisomerase activity"/>
    <property type="evidence" value="ECO:0007669"/>
    <property type="project" value="UniProtKB-UniRule"/>
</dbReference>
<feature type="binding site" evidence="9">
    <location>
        <position position="127"/>
    </location>
    <ligand>
        <name>NADPH</name>
        <dbReference type="ChEBI" id="CHEBI:57783"/>
    </ligand>
</feature>
<dbReference type="SUPFAM" id="SSF55347">
    <property type="entry name" value="Glyceraldehyde-3-phosphate dehydrogenase-like, C-terminal domain"/>
    <property type="match status" value="1"/>
</dbReference>
<feature type="binding site" evidence="9">
    <location>
        <position position="128"/>
    </location>
    <ligand>
        <name>1-deoxy-D-xylulose 5-phosphate</name>
        <dbReference type="ChEBI" id="CHEBI:57792"/>
    </ligand>
</feature>
<dbReference type="EMBL" id="BMAQ01000006">
    <property type="protein sequence ID" value="GFR37693.1"/>
    <property type="molecule type" value="Genomic_DNA"/>
</dbReference>
<dbReference type="InterPro" id="IPR036291">
    <property type="entry name" value="NAD(P)-bd_dom_sf"/>
</dbReference>
<sequence>MKKRIAILGSTGSIGTQTLDVIAAHPDEYEVVALAAGRNTALLAEQVKRFRPRLVSCIDEESAAELREELISSGLGYKVEIEHGEHGLLQVAAHAGADMLITAIIGARGLSPTLAAIDAGIAIGLANKETLISAGHLVMESARKKRVPIIPIDSEHSAIFQCLNGGERREVKKIILTASGGAFRGRSREELVDVKVEEALQHPNWSMGAKITVDSATMVNKGLEVIEAHWLFGLAYDQIEVVIHPESIIHSMVEFVDTSIIAQMGLPDMRVPIQYALTYPQRKSGPFQSLDLVRAGKLHFYEMDEERFPCIRMAYDAGRCGGTMPTVFNAANEIAVERFLQGQISFLQIEDIIAEVMNRHTVIARPELEEILSADEWARMEARRLFA</sequence>
<feature type="binding site" evidence="9">
    <location>
        <position position="38"/>
    </location>
    <ligand>
        <name>NADPH</name>
        <dbReference type="ChEBI" id="CHEBI:57783"/>
    </ligand>
</feature>
<comment type="function">
    <text evidence="9">Catalyzes the NADPH-dependent rearrangement and reduction of 1-deoxy-D-xylulose-5-phosphate (DXP) to 2-C-methyl-D-erythritol 4-phosphate (MEP).</text>
</comment>
<feature type="binding site" evidence="9">
    <location>
        <position position="220"/>
    </location>
    <ligand>
        <name>1-deoxy-D-xylulose 5-phosphate</name>
        <dbReference type="ChEBI" id="CHEBI:57792"/>
    </ligand>
</feature>
<dbReference type="Gene3D" id="3.40.50.720">
    <property type="entry name" value="NAD(P)-binding Rossmann-like Domain"/>
    <property type="match status" value="1"/>
</dbReference>
<feature type="binding site" evidence="9">
    <location>
        <position position="215"/>
    </location>
    <ligand>
        <name>1-deoxy-D-xylulose 5-phosphate</name>
        <dbReference type="ChEBI" id="CHEBI:57792"/>
    </ligand>
</feature>
<dbReference type="Pfam" id="PF13288">
    <property type="entry name" value="DXPR_C"/>
    <property type="match status" value="1"/>
</dbReference>
<feature type="binding site" evidence="9">
    <location>
        <position position="224"/>
    </location>
    <ligand>
        <name>1-deoxy-D-xylulose 5-phosphate</name>
        <dbReference type="ChEBI" id="CHEBI:57792"/>
    </ligand>
</feature>
<keyword evidence="9" id="KW-0460">Magnesium</keyword>
<feature type="binding site" evidence="9">
    <location>
        <position position="202"/>
    </location>
    <ligand>
        <name>1-deoxy-D-xylulose 5-phosphate</name>
        <dbReference type="ChEBI" id="CHEBI:57792"/>
    </ligand>
</feature>
<comment type="catalytic activity">
    <reaction evidence="8">
        <text>2-C-methyl-D-erythritol 4-phosphate + NADP(+) = 1-deoxy-D-xylulose 5-phosphate + NADPH + H(+)</text>
        <dbReference type="Rhea" id="RHEA:13717"/>
        <dbReference type="ChEBI" id="CHEBI:15378"/>
        <dbReference type="ChEBI" id="CHEBI:57783"/>
        <dbReference type="ChEBI" id="CHEBI:57792"/>
        <dbReference type="ChEBI" id="CHEBI:58262"/>
        <dbReference type="ChEBI" id="CHEBI:58349"/>
        <dbReference type="EC" id="1.1.1.267"/>
    </reaction>
    <physiologicalReaction direction="right-to-left" evidence="8">
        <dbReference type="Rhea" id="RHEA:13719"/>
    </physiologicalReaction>
</comment>
<comment type="caution">
    <text evidence="13">The sequence shown here is derived from an EMBL/GenBank/DDBJ whole genome shotgun (WGS) entry which is preliminary data.</text>
</comment>
<feature type="domain" description="DXP reductoisomerase C-terminal" evidence="12">
    <location>
        <begin position="264"/>
        <end position="380"/>
    </location>
</feature>
<feature type="binding site" evidence="9">
    <location>
        <position position="12"/>
    </location>
    <ligand>
        <name>NADPH</name>
        <dbReference type="ChEBI" id="CHEBI:57783"/>
    </ligand>
</feature>
<evidence type="ECO:0000259" key="12">
    <source>
        <dbReference type="Pfam" id="PF13288"/>
    </source>
</evidence>
<dbReference type="RefSeq" id="WP_200965970.1">
    <property type="nucleotide sequence ID" value="NZ_BMAQ01000006.1"/>
</dbReference>
<dbReference type="GO" id="GO:0051484">
    <property type="term" value="P:isopentenyl diphosphate biosynthetic process, methylerythritol 4-phosphate pathway involved in terpenoid biosynthetic process"/>
    <property type="evidence" value="ECO:0007669"/>
    <property type="project" value="UniProtKB-ARBA"/>
</dbReference>
<feature type="binding site" evidence="9">
    <location>
        <position position="13"/>
    </location>
    <ligand>
        <name>NADPH</name>
        <dbReference type="ChEBI" id="CHEBI:57783"/>
    </ligand>
</feature>
<dbReference type="GO" id="GO:0070402">
    <property type="term" value="F:NADPH binding"/>
    <property type="evidence" value="ECO:0007669"/>
    <property type="project" value="InterPro"/>
</dbReference>
<evidence type="ECO:0000256" key="6">
    <source>
        <dbReference type="ARBA" id="ARBA00023211"/>
    </source>
</evidence>
<dbReference type="PANTHER" id="PTHR30525:SF0">
    <property type="entry name" value="1-DEOXY-D-XYLULOSE 5-PHOSPHATE REDUCTOISOMERASE, CHLOROPLASTIC"/>
    <property type="match status" value="1"/>
</dbReference>
<reference evidence="13" key="1">
    <citation type="submission" date="2020-08" db="EMBL/GenBank/DDBJ databases">
        <authorList>
            <person name="Uke A."/>
            <person name="Chhe C."/>
            <person name="Baramee S."/>
            <person name="Kosugi A."/>
        </authorList>
    </citation>
    <scope>NUCLEOTIDE SEQUENCE</scope>
    <source>
        <strain evidence="13">DA-C8</strain>
    </source>
</reference>
<evidence type="ECO:0000256" key="4">
    <source>
        <dbReference type="ARBA" id="ARBA00022857"/>
    </source>
</evidence>
<evidence type="ECO:0000313" key="14">
    <source>
        <dbReference type="Proteomes" id="UP000654993"/>
    </source>
</evidence>
<keyword evidence="14" id="KW-1185">Reference proteome</keyword>
<evidence type="ECO:0000259" key="10">
    <source>
        <dbReference type="Pfam" id="PF02670"/>
    </source>
</evidence>
<dbReference type="SUPFAM" id="SSF51735">
    <property type="entry name" value="NAD(P)-binding Rossmann-fold domains"/>
    <property type="match status" value="1"/>
</dbReference>
<keyword evidence="7 9" id="KW-0414">Isoprene biosynthesis</keyword>
<name>A0A916QE12_9BACL</name>
<feature type="binding site" evidence="9">
    <location>
        <position position="154"/>
    </location>
    <ligand>
        <name>1-deoxy-D-xylulose 5-phosphate</name>
        <dbReference type="ChEBI" id="CHEBI:57792"/>
    </ligand>
</feature>
<dbReference type="AlphaFoldDB" id="A0A916QE12"/>
<comment type="pathway">
    <text evidence="1 9">Isoprenoid biosynthesis; isopentenyl diphosphate biosynthesis via DXP pathway; isopentenyl diphosphate from 1-deoxy-D-xylulose 5-phosphate: step 1/6.</text>
</comment>
<dbReference type="NCBIfam" id="TIGR00243">
    <property type="entry name" value="Dxr"/>
    <property type="match status" value="1"/>
</dbReference>
<dbReference type="InterPro" id="IPR003821">
    <property type="entry name" value="DXP_reductoisomerase"/>
</dbReference>
<evidence type="ECO:0000259" key="11">
    <source>
        <dbReference type="Pfam" id="PF08436"/>
    </source>
</evidence>
<dbReference type="Pfam" id="PF02670">
    <property type="entry name" value="DXP_reductoisom"/>
    <property type="match status" value="1"/>
</dbReference>
<reference evidence="13" key="2">
    <citation type="journal article" date="2021" name="Data Brief">
        <title>Draft genome sequence data of the facultative, thermophilic, xylanolytic bacterium Paenibacillus sp. strain DA-C8.</title>
        <authorList>
            <person name="Chhe C."/>
            <person name="Uke A."/>
            <person name="Baramee S."/>
            <person name="Ungkulpasvich U."/>
            <person name="Tachaapaikoon C."/>
            <person name="Pason P."/>
            <person name="Waeonukul R."/>
            <person name="Ratanakhanokchai K."/>
            <person name="Kosugi A."/>
        </authorList>
    </citation>
    <scope>NUCLEOTIDE SEQUENCE</scope>
    <source>
        <strain evidence="13">DA-C8</strain>
    </source>
</reference>
<keyword evidence="4 9" id="KW-0521">NADP</keyword>
<dbReference type="FunFam" id="3.40.50.720:FF:000045">
    <property type="entry name" value="1-deoxy-D-xylulose 5-phosphate reductoisomerase"/>
    <property type="match status" value="1"/>
</dbReference>
<feature type="binding site" evidence="9">
    <location>
        <position position="11"/>
    </location>
    <ligand>
        <name>NADPH</name>
        <dbReference type="ChEBI" id="CHEBI:57783"/>
    </ligand>
</feature>
<dbReference type="PANTHER" id="PTHR30525">
    <property type="entry name" value="1-DEOXY-D-XYLULOSE 5-PHOSPHATE REDUCTOISOMERASE"/>
    <property type="match status" value="1"/>
</dbReference>
<dbReference type="SUPFAM" id="SSF69055">
    <property type="entry name" value="1-deoxy-D-xylulose-5-phosphate reductoisomerase, C-terminal domain"/>
    <property type="match status" value="1"/>
</dbReference>
<comment type="cofactor">
    <cofactor evidence="9">
        <name>Mg(2+)</name>
        <dbReference type="ChEBI" id="CHEBI:18420"/>
    </cofactor>
    <cofactor evidence="9">
        <name>Mn(2+)</name>
        <dbReference type="ChEBI" id="CHEBI:29035"/>
    </cofactor>
</comment>
<dbReference type="HAMAP" id="MF_00183">
    <property type="entry name" value="DXP_reductoisom"/>
    <property type="match status" value="1"/>
</dbReference>
<feature type="binding site" evidence="9">
    <location>
        <position position="179"/>
    </location>
    <ligand>
        <name>1-deoxy-D-xylulose 5-phosphate</name>
        <dbReference type="ChEBI" id="CHEBI:57792"/>
    </ligand>
</feature>
<feature type="binding site" evidence="9">
    <location>
        <position position="155"/>
    </location>
    <ligand>
        <name>Mn(2+)</name>
        <dbReference type="ChEBI" id="CHEBI:29035"/>
    </ligand>
</feature>
<gene>
    <name evidence="13" type="primary">dxr2</name>
    <name evidence="9" type="synonym">dxr</name>
    <name evidence="13" type="ORF">PRECH8_09890</name>
</gene>
<feature type="binding site" evidence="9">
    <location>
        <position position="37"/>
    </location>
    <ligand>
        <name>NADPH</name>
        <dbReference type="ChEBI" id="CHEBI:57783"/>
    </ligand>
</feature>
<dbReference type="Proteomes" id="UP000654993">
    <property type="component" value="Unassembled WGS sequence"/>
</dbReference>
<feature type="binding site" evidence="9">
    <location>
        <position position="129"/>
    </location>
    <ligand>
        <name>NADPH</name>
        <dbReference type="ChEBI" id="CHEBI:57783"/>
    </ligand>
</feature>
<dbReference type="Pfam" id="PF08436">
    <property type="entry name" value="DXP_redisom_C"/>
    <property type="match status" value="1"/>
</dbReference>
<feature type="binding site" evidence="9">
    <location>
        <position position="14"/>
    </location>
    <ligand>
        <name>NADPH</name>
        <dbReference type="ChEBI" id="CHEBI:57783"/>
    </ligand>
</feature>
<evidence type="ECO:0000256" key="1">
    <source>
        <dbReference type="ARBA" id="ARBA00005094"/>
    </source>
</evidence>
<evidence type="ECO:0000256" key="2">
    <source>
        <dbReference type="ARBA" id="ARBA00006825"/>
    </source>
</evidence>
<feature type="binding site" evidence="9">
    <location>
        <position position="155"/>
    </location>
    <ligand>
        <name>1-deoxy-D-xylulose 5-phosphate</name>
        <dbReference type="ChEBI" id="CHEBI:57792"/>
    </ligand>
</feature>
<keyword evidence="6 9" id="KW-0464">Manganese</keyword>
<keyword evidence="5 9" id="KW-0560">Oxidoreductase</keyword>
<evidence type="ECO:0000313" key="13">
    <source>
        <dbReference type="EMBL" id="GFR37693.1"/>
    </source>
</evidence>
<dbReference type="PIRSF" id="PIRSF006205">
    <property type="entry name" value="Dxp_reductismrs"/>
    <property type="match status" value="1"/>
</dbReference>
<evidence type="ECO:0000256" key="8">
    <source>
        <dbReference type="ARBA" id="ARBA00048543"/>
    </source>
</evidence>
<feature type="domain" description="1-deoxy-D-xylulose 5-phosphate reductoisomerase N-terminal" evidence="10">
    <location>
        <begin position="5"/>
        <end position="135"/>
    </location>
</feature>
<feature type="domain" description="1-deoxy-D-xylulose 5-phosphate reductoisomerase C-terminal" evidence="11">
    <location>
        <begin position="149"/>
        <end position="232"/>
    </location>
</feature>
<feature type="binding site" evidence="9">
    <location>
        <position position="221"/>
    </location>
    <ligand>
        <name>1-deoxy-D-xylulose 5-phosphate</name>
        <dbReference type="ChEBI" id="CHEBI:57792"/>
    </ligand>
</feature>
<evidence type="ECO:0000256" key="5">
    <source>
        <dbReference type="ARBA" id="ARBA00023002"/>
    </source>
</evidence>